<feature type="repeat" description="ANK" evidence="2">
    <location>
        <begin position="224"/>
        <end position="256"/>
    </location>
</feature>
<dbReference type="Pfam" id="PF00023">
    <property type="entry name" value="Ank"/>
    <property type="match status" value="1"/>
</dbReference>
<reference evidence="5 6" key="1">
    <citation type="journal article" date="2022" name="G3 (Bethesda)">
        <title>Enemy or ally: a genomic approach to elucidate the lifestyle of Phyllosticta citrichinaensis.</title>
        <authorList>
            <person name="Buijs V.A."/>
            <person name="Groenewald J.Z."/>
            <person name="Haridas S."/>
            <person name="LaButti K.M."/>
            <person name="Lipzen A."/>
            <person name="Martin F.M."/>
            <person name="Barry K."/>
            <person name="Grigoriev I.V."/>
            <person name="Crous P.W."/>
            <person name="Seidl M.F."/>
        </authorList>
    </citation>
    <scope>NUCLEOTIDE SEQUENCE [LARGE SCALE GENOMIC DNA]</scope>
    <source>
        <strain evidence="5 6">CBS 129764</strain>
    </source>
</reference>
<dbReference type="Pfam" id="PF12796">
    <property type="entry name" value="Ank_2"/>
    <property type="match status" value="1"/>
</dbReference>
<dbReference type="SMART" id="SM00248">
    <property type="entry name" value="ANK"/>
    <property type="match status" value="6"/>
</dbReference>
<gene>
    <name evidence="5" type="ORF">IWX90DRAFT_379675</name>
</gene>
<feature type="repeat" description="ANK" evidence="2">
    <location>
        <begin position="186"/>
        <end position="208"/>
    </location>
</feature>
<dbReference type="Pfam" id="PF03009">
    <property type="entry name" value="GDPD"/>
    <property type="match status" value="1"/>
</dbReference>
<dbReference type="SUPFAM" id="SSF48403">
    <property type="entry name" value="Ankyrin repeat"/>
    <property type="match status" value="1"/>
</dbReference>
<dbReference type="EMBL" id="JBBWUH010000002">
    <property type="protein sequence ID" value="KAK8175050.1"/>
    <property type="molecule type" value="Genomic_DNA"/>
</dbReference>
<evidence type="ECO:0000256" key="3">
    <source>
        <dbReference type="SAM" id="MobiDB-lite"/>
    </source>
</evidence>
<dbReference type="InterPro" id="IPR036770">
    <property type="entry name" value="Ankyrin_rpt-contain_sf"/>
</dbReference>
<dbReference type="Pfam" id="PF25329">
    <property type="entry name" value="C2_GDE1"/>
    <property type="match status" value="1"/>
</dbReference>
<dbReference type="PROSITE" id="PS51704">
    <property type="entry name" value="GP_PDE"/>
    <property type="match status" value="1"/>
</dbReference>
<dbReference type="InterPro" id="IPR030395">
    <property type="entry name" value="GP_PDE_dom"/>
</dbReference>
<keyword evidence="1" id="KW-0378">Hydrolase</keyword>
<proteinExistence type="predicted"/>
<accession>A0ABR1Y1N7</accession>
<dbReference type="InterPro" id="IPR057506">
    <property type="entry name" value="C2_GPCPD1"/>
</dbReference>
<keyword evidence="2" id="KW-0040">ANK repeat</keyword>
<dbReference type="Gene3D" id="1.25.40.20">
    <property type="entry name" value="Ankyrin repeat-containing domain"/>
    <property type="match status" value="2"/>
</dbReference>
<dbReference type="PANTHER" id="PTHR22958">
    <property type="entry name" value="GLYCEROPHOSPHORYL DIESTER PHOSPHODIESTERASE"/>
    <property type="match status" value="1"/>
</dbReference>
<sequence>MPRLCDPEECLNGVIHIIGEGPRLLRLSEHLHQSVDQVLEEGIHLFRQLLRHMGPRGQQFLQNPDRTMGKRLPLHKCSESGSFEMCALMEELLREHEQGSSVAFAKLIMTKDIEGFTPLQLAVISGHVEIVQLYISILKDQASADQSTVRSILSHVLLRAIQSQNDAMFHLIAAEGVDITHQSSYNGETALHVAARLGREDYVRELLKIARRQIVCIDRPDSVREWTPLFVASASGNLPLVELFIQAGADKTRTDHAGWTAQEHAAFRGHLAVAEKLRPSEAIEAPKPFQSVVPEAQKVDLPTNLSSFVLTLGPMQQNRRAVVNDFKILQQKFPDAVLSIEIVPSSEPDQSHIFRYPFLDDITSHTMSFSSYDPDRENIEFRLWCADSTKGIMGELLGSGAATLQDDRSCFGAQRESLIRDHSVKILSTLTMSFIGSISFTYVRIDPFPGLSAPKPSHTWDSVQIHGHRGNGQNHGNEKYLQLGENTIGSFLSAAKHGATHVELVDVQVTRDLVPVLFHDFSLSESGTDIPIHDLTYQQFMYASNVQSPRGDPLSMLGKAQSPHGNPRLARSRARSLTRDEENGAKEVQDRMRFTVDYQAKGFKPNTRGHFIQDTFATLEEALLEVPEDVGFNIEIKYPRIHEALGAGVSPISHDLNTFIDTILATIVRCTTQHSSTSTSNPSPRPIVLTSFTPEVCILLAHKQRAFPILFITNGGKQPVEDHDVRAQSVRSAVRFARQWGLDGVVFAADVFDICPGLIRRVKSKGLRCGSYGGVNGDVEAVERQVRAGIDVLITDRVGLVREVVERVGAEGVGGEGK</sequence>
<feature type="repeat" description="ANK" evidence="2">
    <location>
        <begin position="114"/>
        <end position="146"/>
    </location>
</feature>
<comment type="caution">
    <text evidence="5">The sequence shown here is derived from an EMBL/GenBank/DDBJ whole genome shotgun (WGS) entry which is preliminary data.</text>
</comment>
<name>A0ABR1Y1N7_9PEZI</name>
<dbReference type="PANTHER" id="PTHR22958:SF1">
    <property type="entry name" value="GLYCEROPHOSPHOCHOLINE PHOSPHODIESTERASE GPCPD1"/>
    <property type="match status" value="1"/>
</dbReference>
<dbReference type="PROSITE" id="PS50297">
    <property type="entry name" value="ANK_REP_REGION"/>
    <property type="match status" value="3"/>
</dbReference>
<dbReference type="InterPro" id="IPR002110">
    <property type="entry name" value="Ankyrin_rpt"/>
</dbReference>
<evidence type="ECO:0000259" key="4">
    <source>
        <dbReference type="PROSITE" id="PS51704"/>
    </source>
</evidence>
<dbReference type="InterPro" id="IPR017946">
    <property type="entry name" value="PLC-like_Pdiesterase_TIM-brl"/>
</dbReference>
<feature type="region of interest" description="Disordered" evidence="3">
    <location>
        <begin position="551"/>
        <end position="585"/>
    </location>
</feature>
<evidence type="ECO:0000256" key="2">
    <source>
        <dbReference type="PROSITE-ProRule" id="PRU00023"/>
    </source>
</evidence>
<feature type="domain" description="GP-PDE" evidence="4">
    <location>
        <begin position="469"/>
        <end position="805"/>
    </location>
</feature>
<protein>
    <submittedName>
        <fullName evidence="5">Glycerophosphoryl diester phosphodiesterase family-domain-containing protein</fullName>
    </submittedName>
</protein>
<dbReference type="PROSITE" id="PS50088">
    <property type="entry name" value="ANK_REPEAT"/>
    <property type="match status" value="3"/>
</dbReference>
<evidence type="ECO:0000313" key="6">
    <source>
        <dbReference type="Proteomes" id="UP001456524"/>
    </source>
</evidence>
<dbReference type="InterPro" id="IPR051578">
    <property type="entry name" value="GDPD"/>
</dbReference>
<dbReference type="Proteomes" id="UP001456524">
    <property type="component" value="Unassembled WGS sequence"/>
</dbReference>
<evidence type="ECO:0000256" key="1">
    <source>
        <dbReference type="ARBA" id="ARBA00022801"/>
    </source>
</evidence>
<dbReference type="SUPFAM" id="SSF51695">
    <property type="entry name" value="PLC-like phosphodiesterases"/>
    <property type="match status" value="1"/>
</dbReference>
<evidence type="ECO:0000313" key="5">
    <source>
        <dbReference type="EMBL" id="KAK8175050.1"/>
    </source>
</evidence>
<keyword evidence="6" id="KW-1185">Reference proteome</keyword>
<dbReference type="Gene3D" id="3.20.20.190">
    <property type="entry name" value="Phosphatidylinositol (PI) phosphodiesterase"/>
    <property type="match status" value="1"/>
</dbReference>
<organism evidence="5 6">
    <name type="scientific">Phyllosticta citrichinensis</name>
    <dbReference type="NCBI Taxonomy" id="1130410"/>
    <lineage>
        <taxon>Eukaryota</taxon>
        <taxon>Fungi</taxon>
        <taxon>Dikarya</taxon>
        <taxon>Ascomycota</taxon>
        <taxon>Pezizomycotina</taxon>
        <taxon>Dothideomycetes</taxon>
        <taxon>Dothideomycetes incertae sedis</taxon>
        <taxon>Botryosphaeriales</taxon>
        <taxon>Phyllostictaceae</taxon>
        <taxon>Phyllosticta</taxon>
    </lineage>
</organism>